<evidence type="ECO:0000256" key="1">
    <source>
        <dbReference type="ARBA" id="ARBA00004202"/>
    </source>
</evidence>
<protein>
    <submittedName>
        <fullName evidence="11">Ribose transport system ATP-binding protein/D-xylose transport system ATP-binding protein</fullName>
    </submittedName>
</protein>
<dbReference type="PANTHER" id="PTHR43790">
    <property type="entry name" value="CARBOHYDRATE TRANSPORT ATP-BINDING PROTEIN MG119-RELATED"/>
    <property type="match status" value="1"/>
</dbReference>
<dbReference type="SUPFAM" id="SSF52540">
    <property type="entry name" value="P-loop containing nucleoside triphosphate hydrolases"/>
    <property type="match status" value="2"/>
</dbReference>
<keyword evidence="8" id="KW-1278">Translocase</keyword>
<evidence type="ECO:0000256" key="9">
    <source>
        <dbReference type="ARBA" id="ARBA00023136"/>
    </source>
</evidence>
<keyword evidence="12" id="KW-1185">Reference proteome</keyword>
<evidence type="ECO:0000256" key="3">
    <source>
        <dbReference type="ARBA" id="ARBA00022475"/>
    </source>
</evidence>
<dbReference type="InterPro" id="IPR003439">
    <property type="entry name" value="ABC_transporter-like_ATP-bd"/>
</dbReference>
<evidence type="ECO:0000313" key="11">
    <source>
        <dbReference type="EMBL" id="TCS77450.1"/>
    </source>
</evidence>
<evidence type="ECO:0000256" key="4">
    <source>
        <dbReference type="ARBA" id="ARBA00022597"/>
    </source>
</evidence>
<dbReference type="CDD" id="cd03216">
    <property type="entry name" value="ABC_Carb_Monos_I"/>
    <property type="match status" value="1"/>
</dbReference>
<keyword evidence="7 11" id="KW-0067">ATP-binding</keyword>
<dbReference type="InterPro" id="IPR017871">
    <property type="entry name" value="ABC_transporter-like_CS"/>
</dbReference>
<keyword evidence="2" id="KW-0813">Transport</keyword>
<dbReference type="PANTHER" id="PTHR43790:SF3">
    <property type="entry name" value="D-ALLOSE IMPORT ATP-BINDING PROTEIN ALSA-RELATED"/>
    <property type="match status" value="1"/>
</dbReference>
<keyword evidence="4" id="KW-0762">Sugar transport</keyword>
<gene>
    <name evidence="11" type="ORF">EDD59_11759</name>
</gene>
<name>A0A4R3K428_9FIRM</name>
<feature type="domain" description="ABC transporter" evidence="10">
    <location>
        <begin position="7"/>
        <end position="243"/>
    </location>
</feature>
<proteinExistence type="predicted"/>
<evidence type="ECO:0000259" key="10">
    <source>
        <dbReference type="PROSITE" id="PS50893"/>
    </source>
</evidence>
<dbReference type="FunFam" id="3.40.50.300:FF:000127">
    <property type="entry name" value="Ribose import ATP-binding protein RbsA"/>
    <property type="match status" value="1"/>
</dbReference>
<sequence length="502" mass="56076">MCGENILEMKKIVKIFPGVKALDQVDFDARRGEVHCLIGANGAGKSTLMKVLSGAYTEDEGEIYFDNKLLKSHSTEKRRKEGIAVIYQELSLFNELTVGENVYINNYPRTGLGAVDWKKVYSMTQELADGLNIRIDAKAKVSSLNMGQRQLTEIMKALACNAKLIVMDEPSSTLSKSEFEILVKVIHDLKEKGITIIYISHHLEELFVVGDRITVLRDGKFVICKNVAGLTEDSLVEYMTGITICQIENEEAEVHKVSDEVVLELKDMCNYKVSDVNLKLHKGEVLGLYGLVGAGRTEILQSIFGLKPVLQGEIRIHGEKVNFKSSQEAVQHKIGLAPESRKAQGLVLLLPVWENITMVSLPKFKKKAKINYQTINEECRDYVKKLNIKTPSIQTVAGSLSGGNQQKVILAKWLMKDCDILLLDEPTQGIDVVAKEEVYKLIREMTGMGKSIIMVSSELQELLRVSDNIHVIYDGKQVMETNKANFNADQIMHASVIGRCTK</sequence>
<keyword evidence="5" id="KW-0677">Repeat</keyword>
<dbReference type="Pfam" id="PF00005">
    <property type="entry name" value="ABC_tran"/>
    <property type="match status" value="2"/>
</dbReference>
<evidence type="ECO:0000256" key="5">
    <source>
        <dbReference type="ARBA" id="ARBA00022737"/>
    </source>
</evidence>
<evidence type="ECO:0000256" key="8">
    <source>
        <dbReference type="ARBA" id="ARBA00022967"/>
    </source>
</evidence>
<keyword evidence="6" id="KW-0547">Nucleotide-binding</keyword>
<dbReference type="GO" id="GO:0005886">
    <property type="term" value="C:plasma membrane"/>
    <property type="evidence" value="ECO:0007669"/>
    <property type="project" value="UniProtKB-SubCell"/>
</dbReference>
<feature type="domain" description="ABC transporter" evidence="10">
    <location>
        <begin position="257"/>
        <end position="499"/>
    </location>
</feature>
<accession>A0A4R3K428</accession>
<dbReference type="GO" id="GO:0005524">
    <property type="term" value="F:ATP binding"/>
    <property type="evidence" value="ECO:0007669"/>
    <property type="project" value="UniProtKB-KW"/>
</dbReference>
<organism evidence="11 12">
    <name type="scientific">Muricomes intestini</name>
    <dbReference type="NCBI Taxonomy" id="1796634"/>
    <lineage>
        <taxon>Bacteria</taxon>
        <taxon>Bacillati</taxon>
        <taxon>Bacillota</taxon>
        <taxon>Clostridia</taxon>
        <taxon>Lachnospirales</taxon>
        <taxon>Lachnospiraceae</taxon>
        <taxon>Muricomes</taxon>
    </lineage>
</organism>
<evidence type="ECO:0000256" key="7">
    <source>
        <dbReference type="ARBA" id="ARBA00022840"/>
    </source>
</evidence>
<comment type="caution">
    <text evidence="11">The sequence shown here is derived from an EMBL/GenBank/DDBJ whole genome shotgun (WGS) entry which is preliminary data.</text>
</comment>
<comment type="subcellular location">
    <subcellularLocation>
        <location evidence="1">Cell membrane</location>
        <topology evidence="1">Peripheral membrane protein</topology>
    </subcellularLocation>
</comment>
<dbReference type="SMART" id="SM00382">
    <property type="entry name" value="AAA"/>
    <property type="match status" value="2"/>
</dbReference>
<dbReference type="Proteomes" id="UP000295726">
    <property type="component" value="Unassembled WGS sequence"/>
</dbReference>
<dbReference type="PROSITE" id="PS50893">
    <property type="entry name" value="ABC_TRANSPORTER_2"/>
    <property type="match status" value="2"/>
</dbReference>
<keyword evidence="9" id="KW-0472">Membrane</keyword>
<evidence type="ECO:0000256" key="2">
    <source>
        <dbReference type="ARBA" id="ARBA00022448"/>
    </source>
</evidence>
<reference evidence="11 12" key="1">
    <citation type="submission" date="2019-03" db="EMBL/GenBank/DDBJ databases">
        <title>Genomic Encyclopedia of Type Strains, Phase IV (KMG-IV): sequencing the most valuable type-strain genomes for metagenomic binning, comparative biology and taxonomic classification.</title>
        <authorList>
            <person name="Goeker M."/>
        </authorList>
    </citation>
    <scope>NUCLEOTIDE SEQUENCE [LARGE SCALE GENOMIC DNA]</scope>
    <source>
        <strain evidence="11 12">DSM 29489</strain>
    </source>
</reference>
<dbReference type="InterPro" id="IPR003593">
    <property type="entry name" value="AAA+_ATPase"/>
</dbReference>
<dbReference type="AlphaFoldDB" id="A0A4R3K428"/>
<evidence type="ECO:0000256" key="6">
    <source>
        <dbReference type="ARBA" id="ARBA00022741"/>
    </source>
</evidence>
<dbReference type="Gene3D" id="3.40.50.300">
    <property type="entry name" value="P-loop containing nucleotide triphosphate hydrolases"/>
    <property type="match status" value="2"/>
</dbReference>
<dbReference type="CDD" id="cd03215">
    <property type="entry name" value="ABC_Carb_Monos_II"/>
    <property type="match status" value="1"/>
</dbReference>
<dbReference type="RefSeq" id="WP_165920932.1">
    <property type="nucleotide sequence ID" value="NZ_SLZZ01000017.1"/>
</dbReference>
<dbReference type="EMBL" id="SLZZ01000017">
    <property type="protein sequence ID" value="TCS77450.1"/>
    <property type="molecule type" value="Genomic_DNA"/>
</dbReference>
<dbReference type="PROSITE" id="PS00211">
    <property type="entry name" value="ABC_TRANSPORTER_1"/>
    <property type="match status" value="1"/>
</dbReference>
<dbReference type="InterPro" id="IPR050107">
    <property type="entry name" value="ABC_carbohydrate_import_ATPase"/>
</dbReference>
<dbReference type="InterPro" id="IPR027417">
    <property type="entry name" value="P-loop_NTPase"/>
</dbReference>
<dbReference type="GO" id="GO:0016887">
    <property type="term" value="F:ATP hydrolysis activity"/>
    <property type="evidence" value="ECO:0007669"/>
    <property type="project" value="InterPro"/>
</dbReference>
<evidence type="ECO:0000313" key="12">
    <source>
        <dbReference type="Proteomes" id="UP000295726"/>
    </source>
</evidence>
<keyword evidence="3" id="KW-1003">Cell membrane</keyword>